<gene>
    <name evidence="2" type="ORF">UU34_C0009G0006</name>
</gene>
<name>A0A0G0UD09_9BACT</name>
<protein>
    <recommendedName>
        <fullName evidence="1">Ribbon-helix-helix protein CopG domain-containing protein</fullName>
    </recommendedName>
</protein>
<dbReference type="Pfam" id="PF01402">
    <property type="entry name" value="RHH_1"/>
    <property type="match status" value="1"/>
</dbReference>
<dbReference type="GO" id="GO:0006355">
    <property type="term" value="P:regulation of DNA-templated transcription"/>
    <property type="evidence" value="ECO:0007669"/>
    <property type="project" value="InterPro"/>
</dbReference>
<dbReference type="CDD" id="cd21631">
    <property type="entry name" value="RHH_CopG_NikR-like"/>
    <property type="match status" value="1"/>
</dbReference>
<reference evidence="2 3" key="1">
    <citation type="journal article" date="2015" name="Nature">
        <title>rRNA introns, odd ribosomes, and small enigmatic genomes across a large radiation of phyla.</title>
        <authorList>
            <person name="Brown C.T."/>
            <person name="Hug L.A."/>
            <person name="Thomas B.C."/>
            <person name="Sharon I."/>
            <person name="Castelle C.J."/>
            <person name="Singh A."/>
            <person name="Wilkins M.J."/>
            <person name="Williams K.H."/>
            <person name="Banfield J.F."/>
        </authorList>
    </citation>
    <scope>NUCLEOTIDE SEQUENCE [LARGE SCALE GENOMIC DNA]</scope>
</reference>
<sequence>MIRTQVYLPKDLYRNIDLIAKREKKAKAQVIRDTLEEGLKRKKTSKNAGHVLLEIAAMAKKLNAKGPRDLSKNIDKYLYEEWP</sequence>
<feature type="domain" description="Ribbon-helix-helix protein CopG" evidence="1">
    <location>
        <begin position="3"/>
        <end position="42"/>
    </location>
</feature>
<dbReference type="Proteomes" id="UP000034854">
    <property type="component" value="Unassembled WGS sequence"/>
</dbReference>
<comment type="caution">
    <text evidence="2">The sequence shown here is derived from an EMBL/GenBank/DDBJ whole genome shotgun (WGS) entry which is preliminary data.</text>
</comment>
<proteinExistence type="predicted"/>
<organism evidence="2 3">
    <name type="scientific">Candidatus Curtissbacteria bacterium GW2011_GWA1_41_11</name>
    <dbReference type="NCBI Taxonomy" id="1618409"/>
    <lineage>
        <taxon>Bacteria</taxon>
        <taxon>Candidatus Curtissiibacteriota</taxon>
    </lineage>
</organism>
<evidence type="ECO:0000259" key="1">
    <source>
        <dbReference type="Pfam" id="PF01402"/>
    </source>
</evidence>
<accession>A0A0G0UD09</accession>
<evidence type="ECO:0000313" key="3">
    <source>
        <dbReference type="Proteomes" id="UP000034854"/>
    </source>
</evidence>
<dbReference type="EMBL" id="LCAG01000009">
    <property type="protein sequence ID" value="KKR86838.1"/>
    <property type="molecule type" value="Genomic_DNA"/>
</dbReference>
<evidence type="ECO:0000313" key="2">
    <source>
        <dbReference type="EMBL" id="KKR86838.1"/>
    </source>
</evidence>
<dbReference type="InterPro" id="IPR002145">
    <property type="entry name" value="CopG"/>
</dbReference>
<dbReference type="AlphaFoldDB" id="A0A0G0UD09"/>